<keyword evidence="3" id="KW-1185">Reference proteome</keyword>
<evidence type="ECO:0000313" key="3">
    <source>
        <dbReference type="Proteomes" id="UP001595701"/>
    </source>
</evidence>
<feature type="coiled-coil region" evidence="1">
    <location>
        <begin position="307"/>
        <end position="334"/>
    </location>
</feature>
<sequence length="334" mass="37002">MGGLGVVEQGPGVGGEVGRVVEVDAMNGDEMDMVRSTLVEWRETSHKTFEEVTARLPKTRAREEPGPGMMAAMTFFDPLAGKSVASVKDITKAAEVWDAYDARLDGPAPMPFFYPSVRYENWWGSGVHMQELHALAQNHGIPVAWTPPADVLQDLVRADAEHGAKLMVLEVAEDEIRSLCHAMLRECTSSWLKVDTEAATHVLAAWDDGHLQAGACLALAAAEDVMFSVARVERKKKYPGLTRAASRPVRGNSWLVDEQIVLTPIEPLFTSYFPERNDPIPENLSRHAVLHRLPLEHLNKGHSIIAIMLLISLLRQAEEDARHAEADAHEYEYD</sequence>
<organism evidence="2 3">
    <name type="scientific">Streptomyces yaanensis</name>
    <dbReference type="NCBI Taxonomy" id="1142239"/>
    <lineage>
        <taxon>Bacteria</taxon>
        <taxon>Bacillati</taxon>
        <taxon>Actinomycetota</taxon>
        <taxon>Actinomycetes</taxon>
        <taxon>Kitasatosporales</taxon>
        <taxon>Streptomycetaceae</taxon>
        <taxon>Streptomyces</taxon>
    </lineage>
</organism>
<dbReference type="Proteomes" id="UP001595701">
    <property type="component" value="Unassembled WGS sequence"/>
</dbReference>
<evidence type="ECO:0000256" key="1">
    <source>
        <dbReference type="SAM" id="Coils"/>
    </source>
</evidence>
<accession>A0ABV7SBL7</accession>
<dbReference type="RefSeq" id="WP_310770690.1">
    <property type="nucleotide sequence ID" value="NZ_JBHRWR010000009.1"/>
</dbReference>
<dbReference type="EMBL" id="JBHRWR010000009">
    <property type="protein sequence ID" value="MFC3573968.1"/>
    <property type="molecule type" value="Genomic_DNA"/>
</dbReference>
<evidence type="ECO:0000313" key="2">
    <source>
        <dbReference type="EMBL" id="MFC3573968.1"/>
    </source>
</evidence>
<gene>
    <name evidence="2" type="ORF">ACFOZ0_11915</name>
</gene>
<proteinExistence type="predicted"/>
<name>A0ABV7SBL7_9ACTN</name>
<reference evidence="3" key="1">
    <citation type="journal article" date="2019" name="Int. J. Syst. Evol. Microbiol.">
        <title>The Global Catalogue of Microorganisms (GCM) 10K type strain sequencing project: providing services to taxonomists for standard genome sequencing and annotation.</title>
        <authorList>
            <consortium name="The Broad Institute Genomics Platform"/>
            <consortium name="The Broad Institute Genome Sequencing Center for Infectious Disease"/>
            <person name="Wu L."/>
            <person name="Ma J."/>
        </authorList>
    </citation>
    <scope>NUCLEOTIDE SEQUENCE [LARGE SCALE GENOMIC DNA]</scope>
    <source>
        <strain evidence="3">CGMCC 4.7035</strain>
    </source>
</reference>
<keyword evidence="1" id="KW-0175">Coiled coil</keyword>
<comment type="caution">
    <text evidence="2">The sequence shown here is derived from an EMBL/GenBank/DDBJ whole genome shotgun (WGS) entry which is preliminary data.</text>
</comment>
<protein>
    <submittedName>
        <fullName evidence="2">Uncharacterized protein</fullName>
    </submittedName>
</protein>